<evidence type="ECO:0000313" key="2">
    <source>
        <dbReference type="Proteomes" id="UP001565200"/>
    </source>
</evidence>
<reference evidence="1 2" key="1">
    <citation type="submission" date="2024-03" db="EMBL/GenBank/DDBJ databases">
        <title>Mouse gut bacterial collection (mGBC) of GemPharmatech.</title>
        <authorList>
            <person name="He Y."/>
            <person name="Dong L."/>
            <person name="Wu D."/>
            <person name="Gao X."/>
            <person name="Lin Z."/>
        </authorList>
    </citation>
    <scope>NUCLEOTIDE SEQUENCE [LARGE SCALE GENOMIC DNA]</scope>
    <source>
        <strain evidence="1 2">54-13</strain>
    </source>
</reference>
<organism evidence="1 2">
    <name type="scientific">Heminiphilus faecis</name>
    <dbReference type="NCBI Taxonomy" id="2601703"/>
    <lineage>
        <taxon>Bacteria</taxon>
        <taxon>Pseudomonadati</taxon>
        <taxon>Bacteroidota</taxon>
        <taxon>Bacteroidia</taxon>
        <taxon>Bacteroidales</taxon>
        <taxon>Muribaculaceae</taxon>
        <taxon>Heminiphilus</taxon>
    </lineage>
</organism>
<proteinExistence type="predicted"/>
<dbReference type="RefSeq" id="WP_121699243.1">
    <property type="nucleotide sequence ID" value="NZ_JBCLPP010000006.1"/>
</dbReference>
<accession>A0ABV4CT66</accession>
<dbReference type="SUPFAM" id="SSF52141">
    <property type="entry name" value="Uracil-DNA glycosylase-like"/>
    <property type="match status" value="1"/>
</dbReference>
<sequence length="193" mass="22008">MKPVESHPFEPYLPPDAKILIMGTFPPQPQRWAMEFYYPNRINDFWRIMGLIFFNDKEYLYDSNARTFKLPLIKQLLNEKGIALNDTGLKVRRLKDNASDKYLEIVEPVPLMDLLARMPDCHTLATTGEKAGETLAAITGTVSPKIGESVSTVLADGRKTDIYRMPSTSRAYPLAIEKKAAFYREMFKKTGII</sequence>
<comment type="caution">
    <text evidence="1">The sequence shown here is derived from an EMBL/GenBank/DDBJ whole genome shotgun (WGS) entry which is preliminary data.</text>
</comment>
<dbReference type="Gene3D" id="3.40.470.10">
    <property type="entry name" value="Uracil-DNA glycosylase-like domain"/>
    <property type="match status" value="1"/>
</dbReference>
<keyword evidence="2" id="KW-1185">Reference proteome</keyword>
<evidence type="ECO:0000313" key="1">
    <source>
        <dbReference type="EMBL" id="MEY8244588.1"/>
    </source>
</evidence>
<dbReference type="InterPro" id="IPR036895">
    <property type="entry name" value="Uracil-DNA_glycosylase-like_sf"/>
</dbReference>
<protein>
    <submittedName>
        <fullName evidence="1">Uracil-DNA glycosylase family protein</fullName>
    </submittedName>
</protein>
<name>A0ABV4CT66_9BACT</name>
<dbReference type="EMBL" id="JBCLPP010000006">
    <property type="protein sequence ID" value="MEY8244588.1"/>
    <property type="molecule type" value="Genomic_DNA"/>
</dbReference>
<gene>
    <name evidence="1" type="ORF">AAK873_03015</name>
</gene>
<dbReference type="Proteomes" id="UP001565200">
    <property type="component" value="Unassembled WGS sequence"/>
</dbReference>
<dbReference type="CDD" id="cd10032">
    <property type="entry name" value="UDG-F6_HDG"/>
    <property type="match status" value="1"/>
</dbReference>